<comment type="caution">
    <text evidence="2">The sequence shown here is derived from an EMBL/GenBank/DDBJ whole genome shotgun (WGS) entry which is preliminary data.</text>
</comment>
<dbReference type="Pfam" id="PF18962">
    <property type="entry name" value="Por_Secre_tail"/>
    <property type="match status" value="1"/>
</dbReference>
<reference evidence="3" key="1">
    <citation type="journal article" date="2019" name="Int. J. Syst. Evol. Microbiol.">
        <title>The Global Catalogue of Microorganisms (GCM) 10K type strain sequencing project: providing services to taxonomists for standard genome sequencing and annotation.</title>
        <authorList>
            <consortium name="The Broad Institute Genomics Platform"/>
            <consortium name="The Broad Institute Genome Sequencing Center for Infectious Disease"/>
            <person name="Wu L."/>
            <person name="Ma J."/>
        </authorList>
    </citation>
    <scope>NUCLEOTIDE SEQUENCE [LARGE SCALE GENOMIC DNA]</scope>
    <source>
        <strain evidence="3">JCM 31921</strain>
    </source>
</reference>
<keyword evidence="3" id="KW-1185">Reference proteome</keyword>
<evidence type="ECO:0000259" key="1">
    <source>
        <dbReference type="Pfam" id="PF18962"/>
    </source>
</evidence>
<dbReference type="Proteomes" id="UP001501410">
    <property type="component" value="Unassembled WGS sequence"/>
</dbReference>
<dbReference type="NCBIfam" id="TIGR04183">
    <property type="entry name" value="Por_Secre_tail"/>
    <property type="match status" value="1"/>
</dbReference>
<dbReference type="EMBL" id="BAABEZ010000024">
    <property type="protein sequence ID" value="GAA4458568.1"/>
    <property type="molecule type" value="Genomic_DNA"/>
</dbReference>
<name>A0ABP8N3G2_9BACT</name>
<accession>A0ABP8N3G2</accession>
<sequence length="546" mass="59684">MMMLFVEVKFRLTVANFYRVSRLTMVLHLFCISQVWAQRPDKMPVRSRSELFTFYSNDIANRPQGADIASKGIINIAGVNPEFTNSTDLGGSTAFIIRSFRNDDRFCVCMTGHQVKTLSGGIIPPVPGYIYLNNNIRMDYLGEDSASHGTNYVRINNYSSSFLSHAELVEHYLDIPINQDAALLLIDKSWFPSENFAALGYDFSPVNEQAGGNHYVLSHPWDYPMRLSDYGIFQEGDEHSVDISANLPFACGAGSSGAPLLSRPSGATVNALVKGILSSGVDPVSVREYAADGVPRFYSYSTEARYTRISLLESAIRKHCWNKQDSAEISRSGMYKQTVLVSNAKPALKQNQSLNNVADVSGSAAAKTESSTDKRVTITKISANNCSVGGFTLPVTYPGGTATWRVVIAANQVDVNAGFSYAASGTSELDLTTIETYTRSATSRTADAADTASNLSDSSFFATPGFKLYPNPSPDGVFFLELPATEQPITYTGSIINADGKLVQQLNRMQSGQKVSFRLACVPQGIYFLNLYVPDGRIVFTVKIFT</sequence>
<dbReference type="InterPro" id="IPR026444">
    <property type="entry name" value="Secre_tail"/>
</dbReference>
<evidence type="ECO:0000313" key="3">
    <source>
        <dbReference type="Proteomes" id="UP001501410"/>
    </source>
</evidence>
<gene>
    <name evidence="2" type="ORF">GCM10023092_27060</name>
</gene>
<evidence type="ECO:0000313" key="2">
    <source>
        <dbReference type="EMBL" id="GAA4458568.1"/>
    </source>
</evidence>
<proteinExistence type="predicted"/>
<protein>
    <recommendedName>
        <fullName evidence="1">Secretion system C-terminal sorting domain-containing protein</fullName>
    </recommendedName>
</protein>
<organism evidence="2 3">
    <name type="scientific">Rurimicrobium arvi</name>
    <dbReference type="NCBI Taxonomy" id="2049916"/>
    <lineage>
        <taxon>Bacteria</taxon>
        <taxon>Pseudomonadati</taxon>
        <taxon>Bacteroidota</taxon>
        <taxon>Chitinophagia</taxon>
        <taxon>Chitinophagales</taxon>
        <taxon>Chitinophagaceae</taxon>
        <taxon>Rurimicrobium</taxon>
    </lineage>
</organism>
<feature type="domain" description="Secretion system C-terminal sorting" evidence="1">
    <location>
        <begin position="468"/>
        <end position="532"/>
    </location>
</feature>